<dbReference type="AlphaFoldDB" id="A0AAE1X3C4"/>
<dbReference type="InterPro" id="IPR002110">
    <property type="entry name" value="Ankyrin_rpt"/>
</dbReference>
<dbReference type="PANTHER" id="PTHR24186:SF38">
    <property type="entry name" value="ANKYRIN REPEAT FAMILY PROTEIN"/>
    <property type="match status" value="1"/>
</dbReference>
<dbReference type="PROSITE" id="PS50297">
    <property type="entry name" value="ANK_REP_REGION"/>
    <property type="match status" value="2"/>
</dbReference>
<dbReference type="PROSITE" id="PS50088">
    <property type="entry name" value="ANK_REPEAT"/>
    <property type="match status" value="2"/>
</dbReference>
<dbReference type="InterPro" id="IPR036770">
    <property type="entry name" value="Ankyrin_rpt-contain_sf"/>
</dbReference>
<dbReference type="GO" id="GO:0005886">
    <property type="term" value="C:plasma membrane"/>
    <property type="evidence" value="ECO:0007669"/>
    <property type="project" value="TreeGrafter"/>
</dbReference>
<keyword evidence="5" id="KW-1185">Reference proteome</keyword>
<dbReference type="SMART" id="SM00248">
    <property type="entry name" value="ANK"/>
    <property type="match status" value="3"/>
</dbReference>
<dbReference type="Proteomes" id="UP001289374">
    <property type="component" value="Unassembled WGS sequence"/>
</dbReference>
<protein>
    <submittedName>
        <fullName evidence="4">Uncharacterized protein</fullName>
    </submittedName>
</protein>
<keyword evidence="1" id="KW-0677">Repeat</keyword>
<name>A0AAE1X3C4_9LAMI</name>
<evidence type="ECO:0000313" key="5">
    <source>
        <dbReference type="Proteomes" id="UP001289374"/>
    </source>
</evidence>
<comment type="caution">
    <text evidence="4">The sequence shown here is derived from an EMBL/GenBank/DDBJ whole genome shotgun (WGS) entry which is preliminary data.</text>
</comment>
<feature type="repeat" description="ANK" evidence="3">
    <location>
        <begin position="68"/>
        <end position="91"/>
    </location>
</feature>
<feature type="repeat" description="ANK" evidence="3">
    <location>
        <begin position="28"/>
        <end position="60"/>
    </location>
</feature>
<sequence>MFGHAKFVTEYIRLSSIYAHQLSQLNQDGYSPLHLASANGHLEIVQFLFEFGKHRSVVEELCMKKDRDGRTALHSTVVTGKIDVINLLFDHCPDAAKEVTIHQESVLHLAVKHHQQEVLVFLIDQKLGSSVQDLLNRGDREGNTIMHLATAKKQLQVRPA</sequence>
<proteinExistence type="predicted"/>
<reference evidence="4" key="2">
    <citation type="journal article" date="2024" name="Plant">
        <title>Genomic evolution and insights into agronomic trait innovations of Sesamum species.</title>
        <authorList>
            <person name="Miao H."/>
            <person name="Wang L."/>
            <person name="Qu L."/>
            <person name="Liu H."/>
            <person name="Sun Y."/>
            <person name="Le M."/>
            <person name="Wang Q."/>
            <person name="Wei S."/>
            <person name="Zheng Y."/>
            <person name="Lin W."/>
            <person name="Duan Y."/>
            <person name="Cao H."/>
            <person name="Xiong S."/>
            <person name="Wang X."/>
            <person name="Wei L."/>
            <person name="Li C."/>
            <person name="Ma Q."/>
            <person name="Ju M."/>
            <person name="Zhao R."/>
            <person name="Li G."/>
            <person name="Mu C."/>
            <person name="Tian Q."/>
            <person name="Mei H."/>
            <person name="Zhang T."/>
            <person name="Gao T."/>
            <person name="Zhang H."/>
        </authorList>
    </citation>
    <scope>NUCLEOTIDE SEQUENCE</scope>
    <source>
        <strain evidence="4">K16</strain>
    </source>
</reference>
<keyword evidence="2 3" id="KW-0040">ANK repeat</keyword>
<evidence type="ECO:0000256" key="1">
    <source>
        <dbReference type="ARBA" id="ARBA00022737"/>
    </source>
</evidence>
<dbReference type="SUPFAM" id="SSF48403">
    <property type="entry name" value="Ankyrin repeat"/>
    <property type="match status" value="1"/>
</dbReference>
<dbReference type="Gene3D" id="1.25.40.20">
    <property type="entry name" value="Ankyrin repeat-containing domain"/>
    <property type="match status" value="1"/>
</dbReference>
<evidence type="ECO:0000256" key="2">
    <source>
        <dbReference type="ARBA" id="ARBA00023043"/>
    </source>
</evidence>
<dbReference type="EMBL" id="JACGWL010000004">
    <property type="protein sequence ID" value="KAK4404371.1"/>
    <property type="molecule type" value="Genomic_DNA"/>
</dbReference>
<evidence type="ECO:0000256" key="3">
    <source>
        <dbReference type="PROSITE-ProRule" id="PRU00023"/>
    </source>
</evidence>
<accession>A0AAE1X3C4</accession>
<evidence type="ECO:0000313" key="4">
    <source>
        <dbReference type="EMBL" id="KAK4404371.1"/>
    </source>
</evidence>
<dbReference type="PANTHER" id="PTHR24186">
    <property type="entry name" value="PROTEIN PHOSPHATASE 1 REGULATORY SUBUNIT"/>
    <property type="match status" value="1"/>
</dbReference>
<reference evidence="4" key="1">
    <citation type="submission" date="2020-06" db="EMBL/GenBank/DDBJ databases">
        <authorList>
            <person name="Li T."/>
            <person name="Hu X."/>
            <person name="Zhang T."/>
            <person name="Song X."/>
            <person name="Zhang H."/>
            <person name="Dai N."/>
            <person name="Sheng W."/>
            <person name="Hou X."/>
            <person name="Wei L."/>
        </authorList>
    </citation>
    <scope>NUCLEOTIDE SEQUENCE</scope>
    <source>
        <strain evidence="4">K16</strain>
        <tissue evidence="4">Leaf</tissue>
    </source>
</reference>
<dbReference type="Pfam" id="PF12796">
    <property type="entry name" value="Ank_2"/>
    <property type="match status" value="1"/>
</dbReference>
<gene>
    <name evidence="4" type="ORF">Sango_0805700</name>
</gene>
<organism evidence="4 5">
    <name type="scientific">Sesamum angolense</name>
    <dbReference type="NCBI Taxonomy" id="2727404"/>
    <lineage>
        <taxon>Eukaryota</taxon>
        <taxon>Viridiplantae</taxon>
        <taxon>Streptophyta</taxon>
        <taxon>Embryophyta</taxon>
        <taxon>Tracheophyta</taxon>
        <taxon>Spermatophyta</taxon>
        <taxon>Magnoliopsida</taxon>
        <taxon>eudicotyledons</taxon>
        <taxon>Gunneridae</taxon>
        <taxon>Pentapetalae</taxon>
        <taxon>asterids</taxon>
        <taxon>lamiids</taxon>
        <taxon>Lamiales</taxon>
        <taxon>Pedaliaceae</taxon>
        <taxon>Sesamum</taxon>
    </lineage>
</organism>